<dbReference type="InterPro" id="IPR056290">
    <property type="entry name" value="CEPT76/DRC7_peptidase-like_dom"/>
</dbReference>
<comment type="caution">
    <text evidence="19">The sequence shown here is derived from an EMBL/GenBank/DDBJ whole genome shotgun (WGS) entry which is preliminary data.</text>
</comment>
<dbReference type="OrthoDB" id="10262874at2759"/>
<dbReference type="AlphaFoldDB" id="A0A0V0R7Y7"/>
<evidence type="ECO:0000256" key="12">
    <source>
        <dbReference type="ARBA" id="ARBA00031627"/>
    </source>
</evidence>
<feature type="domain" description="CEP76/DRC7 peptidase-like" evidence="16">
    <location>
        <begin position="280"/>
        <end position="349"/>
    </location>
</feature>
<dbReference type="OMA" id="CRDDYIT"/>
<evidence type="ECO:0000256" key="7">
    <source>
        <dbReference type="ARBA" id="ARBA00022871"/>
    </source>
</evidence>
<reference evidence="19 20" key="1">
    <citation type="journal article" date="2015" name="Sci. Rep.">
        <title>Genome of the facultative scuticociliatosis pathogen Pseudocohnilembus persalinus provides insight into its virulence through horizontal gene transfer.</title>
        <authorList>
            <person name="Xiong J."/>
            <person name="Wang G."/>
            <person name="Cheng J."/>
            <person name="Tian M."/>
            <person name="Pan X."/>
            <person name="Warren A."/>
            <person name="Jiang C."/>
            <person name="Yuan D."/>
            <person name="Miao W."/>
        </authorList>
    </citation>
    <scope>NUCLEOTIDE SEQUENCE [LARGE SCALE GENOMIC DNA]</scope>
    <source>
        <strain evidence="19">36N120E</strain>
    </source>
</reference>
<dbReference type="GO" id="GO:0030154">
    <property type="term" value="P:cell differentiation"/>
    <property type="evidence" value="ECO:0007669"/>
    <property type="project" value="UniProtKB-KW"/>
</dbReference>
<evidence type="ECO:0000256" key="8">
    <source>
        <dbReference type="ARBA" id="ARBA00023054"/>
    </source>
</evidence>
<dbReference type="Proteomes" id="UP000054937">
    <property type="component" value="Unassembled WGS sequence"/>
</dbReference>
<evidence type="ECO:0000259" key="17">
    <source>
        <dbReference type="Pfam" id="PF24667"/>
    </source>
</evidence>
<dbReference type="InterPro" id="IPR056292">
    <property type="entry name" value="DRC7_C"/>
</dbReference>
<dbReference type="GO" id="GO:0007283">
    <property type="term" value="P:spermatogenesis"/>
    <property type="evidence" value="ECO:0007669"/>
    <property type="project" value="UniProtKB-KW"/>
</dbReference>
<evidence type="ECO:0000313" key="20">
    <source>
        <dbReference type="Proteomes" id="UP000054937"/>
    </source>
</evidence>
<dbReference type="InterPro" id="IPR033551">
    <property type="entry name" value="DRC7/lobo"/>
</dbReference>
<evidence type="ECO:0000256" key="9">
    <source>
        <dbReference type="ARBA" id="ARBA00023069"/>
    </source>
</evidence>
<comment type="subcellular location">
    <subcellularLocation>
        <location evidence="1">Cytoplasm</location>
        <location evidence="1">Cytoskeleton</location>
        <location evidence="1">Flagellum axoneme</location>
    </subcellularLocation>
</comment>
<evidence type="ECO:0000259" key="16">
    <source>
        <dbReference type="Pfam" id="PF24656"/>
    </source>
</evidence>
<name>A0A0V0R7Y7_PSEPJ</name>
<evidence type="ECO:0000256" key="15">
    <source>
        <dbReference type="SAM" id="MobiDB-lite"/>
    </source>
</evidence>
<evidence type="ECO:0000256" key="13">
    <source>
        <dbReference type="ARBA" id="ARBA00031733"/>
    </source>
</evidence>
<evidence type="ECO:0000256" key="4">
    <source>
        <dbReference type="ARBA" id="ARBA00022490"/>
    </source>
</evidence>
<accession>A0A0V0R7Y7</accession>
<dbReference type="Pfam" id="PF24656">
    <property type="entry name" value="CEPT76_peptidase"/>
    <property type="match status" value="1"/>
</dbReference>
<evidence type="ECO:0000256" key="2">
    <source>
        <dbReference type="ARBA" id="ARBA00010738"/>
    </source>
</evidence>
<dbReference type="PANTHER" id="PTHR35249">
    <property type="entry name" value="DYNEIN REGULATORY COMPLEX SUBUNIT 7"/>
    <property type="match status" value="1"/>
</dbReference>
<evidence type="ECO:0000256" key="11">
    <source>
        <dbReference type="ARBA" id="ARBA00023273"/>
    </source>
</evidence>
<organism evidence="19 20">
    <name type="scientific">Pseudocohnilembus persalinus</name>
    <name type="common">Ciliate</name>
    <dbReference type="NCBI Taxonomy" id="266149"/>
    <lineage>
        <taxon>Eukaryota</taxon>
        <taxon>Sar</taxon>
        <taxon>Alveolata</taxon>
        <taxon>Ciliophora</taxon>
        <taxon>Intramacronucleata</taxon>
        <taxon>Oligohymenophorea</taxon>
        <taxon>Scuticociliatia</taxon>
        <taxon>Philasterida</taxon>
        <taxon>Pseudocohnilembidae</taxon>
        <taxon>Pseudocohnilembus</taxon>
    </lineage>
</organism>
<keyword evidence="11" id="KW-0966">Cell projection</keyword>
<feature type="compositionally biased region" description="Acidic residues" evidence="15">
    <location>
        <begin position="262"/>
        <end position="272"/>
    </location>
</feature>
<dbReference type="InterPro" id="IPR038765">
    <property type="entry name" value="Papain-like_cys_pep_sf"/>
</dbReference>
<keyword evidence="7" id="KW-0744">Spermatogenesis</keyword>
<keyword evidence="9" id="KW-0969">Cilium</keyword>
<proteinExistence type="inferred from homology"/>
<dbReference type="Pfam" id="PF24667">
    <property type="entry name" value="MORN_DRC7"/>
    <property type="match status" value="1"/>
</dbReference>
<dbReference type="InParanoid" id="A0A0V0R7Y7"/>
<dbReference type="GO" id="GO:0048870">
    <property type="term" value="P:cell motility"/>
    <property type="evidence" value="ECO:0007669"/>
    <property type="project" value="TreeGrafter"/>
</dbReference>
<evidence type="ECO:0000256" key="3">
    <source>
        <dbReference type="ARBA" id="ARBA00021303"/>
    </source>
</evidence>
<sequence length="859" mass="102482">MSSNLAAENNQNNLAGKEEAEENNFSVLEGFQKVINEKLKRCEDFKKGQDRDRVYPTLFYKENSPKEEVVLEHVIQFKKQFMYHMQNEDIRDLFLYPKNECGVYKFICTTIRPTKLGFLELYDFNTCAKFVSQFIQYEQLDPPNEFPKVIPSPTNVARWQKGDCFDISILLTSLLIGVGYDAYCIYGKAPREITTKNESLLECLYKNKGKLEEDDESKKVTKKIQNQFTIKKKDQIYSKWDTKIQQQLSAEEAEKRRKAETIDDDQPDELPEDQYGGQRIHCWVLLKRGKRGVERNIFIEPSTGRFYYPDGQDCLYESVDAIFNNHNFWINMHPELPIKDINFDEIDTSDLNWEYVMLDTMQFNNLNQDDEGNEGDELLANKKEINQEQLELQDLVQVLDMPPPWPPKIYIDKEQFMKSSPLGEETQFFNKVKVDNYTPYGQPDGLVQKITIYQDYKKLKIQEVRYFYQHRSDKLVIRRKFPFEFKTVEDYEKTKYDEKFQMQWKRLTKIDRHKIVYEYYPNRNHDGLIKRTKLIGEKTIEEYEGRDDRVIYRSIRFDLSRKDRSLTARDYSFQDNHYPKEQAIVTKMTQKYERNPQLSANSQIAKIVIDLSPKQQVKVYYHMEHDEIKPIIKIFDRHQMLGIAKQNETSLSDKNFNEQVSQHEIQRIHNMEKECMQAIRHQETKAKDDYRQVKETPLYLEKTLEQRAREKFKRSQEKTDDDKDNQNQEPDYLYPYLVKLNINQPPGSLEPLSFNDALAVKNEVMKKLKDRLLSRAEIIQKRLEEERAEQAKLEAQMNKKKEVDKLNDEQMQQITFKIQILESRAFRFETTAIEKYQKMDDKLNKDPRLVNLHKNQRNN</sequence>
<keyword evidence="8 14" id="KW-0175">Coiled coil</keyword>
<gene>
    <name evidence="19" type="ORF">PPERSA_09680</name>
</gene>
<dbReference type="GO" id="GO:0031514">
    <property type="term" value="C:motile cilium"/>
    <property type="evidence" value="ECO:0007669"/>
    <property type="project" value="TreeGrafter"/>
</dbReference>
<dbReference type="PANTHER" id="PTHR35249:SF2">
    <property type="entry name" value="DYNEIN REGULATORY COMPLEX SUBUNIT 7"/>
    <property type="match status" value="1"/>
</dbReference>
<evidence type="ECO:0000256" key="1">
    <source>
        <dbReference type="ARBA" id="ARBA00004611"/>
    </source>
</evidence>
<evidence type="ECO:0000256" key="5">
    <source>
        <dbReference type="ARBA" id="ARBA00022782"/>
    </source>
</evidence>
<dbReference type="EMBL" id="LDAU01000032">
    <property type="protein sequence ID" value="KRX10296.1"/>
    <property type="molecule type" value="Genomic_DNA"/>
</dbReference>
<feature type="region of interest" description="Disordered" evidence="15">
    <location>
        <begin position="707"/>
        <end position="730"/>
    </location>
</feature>
<feature type="domain" description="Dynein regulatory complex subunit 7 C-terminal" evidence="18">
    <location>
        <begin position="751"/>
        <end position="852"/>
    </location>
</feature>
<dbReference type="InterPro" id="IPR056291">
    <property type="entry name" value="MORN_DRC7"/>
</dbReference>
<comment type="similarity">
    <text evidence="2">Belongs to the DRC7 family.</text>
</comment>
<keyword evidence="6" id="KW-0282">Flagellum</keyword>
<keyword evidence="20" id="KW-1185">Reference proteome</keyword>
<evidence type="ECO:0000313" key="19">
    <source>
        <dbReference type="EMBL" id="KRX10296.1"/>
    </source>
</evidence>
<dbReference type="SUPFAM" id="SSF54001">
    <property type="entry name" value="Cysteine proteinases"/>
    <property type="match status" value="1"/>
</dbReference>
<feature type="compositionally biased region" description="Basic and acidic residues" evidence="15">
    <location>
        <begin position="707"/>
        <end position="726"/>
    </location>
</feature>
<feature type="domain" description="Dynein regulatory complex subunit 7 MORN" evidence="17">
    <location>
        <begin position="421"/>
        <end position="711"/>
    </location>
</feature>
<keyword evidence="5" id="KW-0221">Differentiation</keyword>
<evidence type="ECO:0000256" key="10">
    <source>
        <dbReference type="ARBA" id="ARBA00023212"/>
    </source>
</evidence>
<evidence type="ECO:0000256" key="6">
    <source>
        <dbReference type="ARBA" id="ARBA00022846"/>
    </source>
</evidence>
<keyword evidence="4" id="KW-0963">Cytoplasm</keyword>
<feature type="region of interest" description="Disordered" evidence="15">
    <location>
        <begin position="251"/>
        <end position="274"/>
    </location>
</feature>
<keyword evidence="10" id="KW-0206">Cytoskeleton</keyword>
<evidence type="ECO:0000256" key="14">
    <source>
        <dbReference type="SAM" id="Coils"/>
    </source>
</evidence>
<feature type="coiled-coil region" evidence="14">
    <location>
        <begin position="769"/>
        <end position="803"/>
    </location>
</feature>
<evidence type="ECO:0000259" key="18">
    <source>
        <dbReference type="Pfam" id="PF24671"/>
    </source>
</evidence>
<protein>
    <recommendedName>
        <fullName evidence="3">Dynein regulatory complex subunit 7</fullName>
    </recommendedName>
    <alternativeName>
        <fullName evidence="12">Coiled-coil domain-containing protein 135</fullName>
    </alternativeName>
    <alternativeName>
        <fullName evidence="13">Coiled-coil domain-containing protein lobo homolog</fullName>
    </alternativeName>
</protein>
<dbReference type="Pfam" id="PF24671">
    <property type="entry name" value="DRC7_C"/>
    <property type="match status" value="1"/>
</dbReference>
<feature type="compositionally biased region" description="Basic and acidic residues" evidence="15">
    <location>
        <begin position="252"/>
        <end position="261"/>
    </location>
</feature>